<keyword evidence="2" id="KW-0256">Endoplasmic reticulum</keyword>
<evidence type="ECO:0000313" key="9">
    <source>
        <dbReference type="Proteomes" id="UP000029665"/>
    </source>
</evidence>
<dbReference type="SUPFAM" id="SSF100934">
    <property type="entry name" value="Heat shock protein 70kD (HSP70), C-terminal subdomain"/>
    <property type="match status" value="1"/>
</dbReference>
<dbReference type="EMBL" id="CCBP010000456">
    <property type="protein sequence ID" value="CDO77472.1"/>
    <property type="molecule type" value="Genomic_DNA"/>
</dbReference>
<feature type="compositionally biased region" description="Basic residues" evidence="6">
    <location>
        <begin position="814"/>
        <end position="825"/>
    </location>
</feature>
<feature type="region of interest" description="Disordered" evidence="6">
    <location>
        <begin position="551"/>
        <end position="587"/>
    </location>
</feature>
<dbReference type="Gene3D" id="3.90.640.10">
    <property type="entry name" value="Actin, Chain A, domain 4"/>
    <property type="match status" value="1"/>
</dbReference>
<accession>A0A060SSF6</accession>
<protein>
    <recommendedName>
        <fullName evidence="10">Actin-like ATPase domain-containing protein</fullName>
    </recommendedName>
</protein>
<comment type="caution">
    <text evidence="8">The sequence shown here is derived from an EMBL/GenBank/DDBJ whole genome shotgun (WGS) entry which is preliminary data.</text>
</comment>
<dbReference type="PRINTS" id="PR00301">
    <property type="entry name" value="HEATSHOCK70"/>
</dbReference>
<evidence type="ECO:0000256" key="3">
    <source>
        <dbReference type="ARBA" id="ARBA00022840"/>
    </source>
</evidence>
<dbReference type="FunFam" id="3.90.640.10:FF:000004">
    <property type="entry name" value="Heat shock 70 kDa protein 4"/>
    <property type="match status" value="1"/>
</dbReference>
<dbReference type="GO" id="GO:0030968">
    <property type="term" value="P:endoplasmic reticulum unfolded protein response"/>
    <property type="evidence" value="ECO:0007669"/>
    <property type="project" value="TreeGrafter"/>
</dbReference>
<dbReference type="PANTHER" id="PTHR45639">
    <property type="entry name" value="HSC70CB, ISOFORM G-RELATED"/>
    <property type="match status" value="1"/>
</dbReference>
<keyword evidence="9" id="KW-1185">Reference proteome</keyword>
<organism evidence="8 9">
    <name type="scientific">Pycnoporus cinnabarinus</name>
    <name type="common">Cinnabar-red polypore</name>
    <name type="synonym">Trametes cinnabarina</name>
    <dbReference type="NCBI Taxonomy" id="5643"/>
    <lineage>
        <taxon>Eukaryota</taxon>
        <taxon>Fungi</taxon>
        <taxon>Dikarya</taxon>
        <taxon>Basidiomycota</taxon>
        <taxon>Agaricomycotina</taxon>
        <taxon>Agaricomycetes</taxon>
        <taxon>Polyporales</taxon>
        <taxon>Polyporaceae</taxon>
        <taxon>Trametes</taxon>
    </lineage>
</organism>
<feature type="compositionally biased region" description="Low complexity" evidence="6">
    <location>
        <begin position="576"/>
        <end position="587"/>
    </location>
</feature>
<evidence type="ECO:0000256" key="1">
    <source>
        <dbReference type="ARBA" id="ARBA00022741"/>
    </source>
</evidence>
<dbReference type="InterPro" id="IPR029047">
    <property type="entry name" value="HSP70_peptide-bd_sf"/>
</dbReference>
<evidence type="ECO:0000256" key="7">
    <source>
        <dbReference type="SAM" id="SignalP"/>
    </source>
</evidence>
<keyword evidence="5" id="KW-0175">Coiled coil</keyword>
<dbReference type="Gene3D" id="3.30.420.40">
    <property type="match status" value="2"/>
</dbReference>
<proteinExistence type="predicted"/>
<keyword evidence="4" id="KW-0143">Chaperone</keyword>
<feature type="region of interest" description="Disordered" evidence="6">
    <location>
        <begin position="812"/>
        <end position="867"/>
    </location>
</feature>
<dbReference type="OMA" id="SRTPMIQ"/>
<evidence type="ECO:0000256" key="2">
    <source>
        <dbReference type="ARBA" id="ARBA00022824"/>
    </source>
</evidence>
<name>A0A060SSF6_PYCCI</name>
<evidence type="ECO:0000313" key="8">
    <source>
        <dbReference type="EMBL" id="CDO77472.1"/>
    </source>
</evidence>
<feature type="signal peptide" evidence="7">
    <location>
        <begin position="1"/>
        <end position="21"/>
    </location>
</feature>
<dbReference type="Gene3D" id="1.20.1270.10">
    <property type="match status" value="1"/>
</dbReference>
<dbReference type="GO" id="GO:0034663">
    <property type="term" value="C:endoplasmic reticulum chaperone complex"/>
    <property type="evidence" value="ECO:0007669"/>
    <property type="project" value="TreeGrafter"/>
</dbReference>
<dbReference type="InterPro" id="IPR029048">
    <property type="entry name" value="HSP70_C_sf"/>
</dbReference>
<dbReference type="Proteomes" id="UP000029665">
    <property type="component" value="Unassembled WGS sequence"/>
</dbReference>
<dbReference type="InterPro" id="IPR013126">
    <property type="entry name" value="Hsp_70_fam"/>
</dbReference>
<dbReference type="AlphaFoldDB" id="A0A060SSF6"/>
<keyword evidence="3" id="KW-0067">ATP-binding</keyword>
<feature type="chain" id="PRO_5001592610" description="Actin-like ATPase domain-containing protein" evidence="7">
    <location>
        <begin position="22"/>
        <end position="867"/>
    </location>
</feature>
<evidence type="ECO:0000256" key="6">
    <source>
        <dbReference type="SAM" id="MobiDB-lite"/>
    </source>
</evidence>
<reference evidence="8" key="1">
    <citation type="submission" date="2014-01" db="EMBL/GenBank/DDBJ databases">
        <title>The genome of the white-rot fungus Pycnoporus cinnabarinus: a basidiomycete model with a versatile arsenal for lignocellulosic biomass breakdown.</title>
        <authorList>
            <person name="Levasseur A."/>
            <person name="Lomascolo A."/>
            <person name="Ruiz-Duenas F.J."/>
            <person name="Uzan E."/>
            <person name="Piumi F."/>
            <person name="Kues U."/>
            <person name="Ram A.F.J."/>
            <person name="Murat C."/>
            <person name="Haon M."/>
            <person name="Benoit I."/>
            <person name="Arfi Y."/>
            <person name="Chevret D."/>
            <person name="Drula E."/>
            <person name="Kwon M.J."/>
            <person name="Gouret P."/>
            <person name="Lesage-Meessen L."/>
            <person name="Lombard V."/>
            <person name="Mariette J."/>
            <person name="Noirot C."/>
            <person name="Park J."/>
            <person name="Patyshakuliyeva A."/>
            <person name="Wieneger R.A.B."/>
            <person name="Wosten H.A.B."/>
            <person name="Martin F."/>
            <person name="Coutinho P.M."/>
            <person name="de Vries R."/>
            <person name="Martinez A.T."/>
            <person name="Klopp C."/>
            <person name="Pontarotti P."/>
            <person name="Henrissat B."/>
            <person name="Record E."/>
        </authorList>
    </citation>
    <scope>NUCLEOTIDE SEQUENCE [LARGE SCALE GENOMIC DNA]</scope>
    <source>
        <strain evidence="8">BRFM137</strain>
    </source>
</reference>
<feature type="compositionally biased region" description="Polar residues" evidence="6">
    <location>
        <begin position="553"/>
        <end position="562"/>
    </location>
</feature>
<keyword evidence="1" id="KW-0547">Nucleotide-binding</keyword>
<feature type="coiled-coil region" evidence="5">
    <location>
        <begin position="625"/>
        <end position="656"/>
    </location>
</feature>
<dbReference type="PANTHER" id="PTHR45639:SF3">
    <property type="entry name" value="HYPOXIA UP-REGULATED PROTEIN 1"/>
    <property type="match status" value="1"/>
</dbReference>
<dbReference type="Gene3D" id="3.30.30.30">
    <property type="match status" value="1"/>
</dbReference>
<dbReference type="GO" id="GO:0005524">
    <property type="term" value="F:ATP binding"/>
    <property type="evidence" value="ECO:0007669"/>
    <property type="project" value="UniProtKB-KW"/>
</dbReference>
<dbReference type="SUPFAM" id="SSF53067">
    <property type="entry name" value="Actin-like ATPase domain"/>
    <property type="match status" value="2"/>
</dbReference>
<evidence type="ECO:0000256" key="4">
    <source>
        <dbReference type="ARBA" id="ARBA00023186"/>
    </source>
</evidence>
<evidence type="ECO:0008006" key="10">
    <source>
        <dbReference type="Google" id="ProtNLM"/>
    </source>
</evidence>
<dbReference type="GO" id="GO:0140662">
    <property type="term" value="F:ATP-dependent protein folding chaperone"/>
    <property type="evidence" value="ECO:0007669"/>
    <property type="project" value="InterPro"/>
</dbReference>
<dbReference type="OrthoDB" id="10262720at2759"/>
<dbReference type="CDD" id="cd10230">
    <property type="entry name" value="ASKHA_NBD_HSP70_HYOU1"/>
    <property type="match status" value="1"/>
</dbReference>
<dbReference type="STRING" id="5643.A0A060SSF6"/>
<keyword evidence="7" id="KW-0732">Signal</keyword>
<feature type="compositionally biased region" description="Low complexity" evidence="6">
    <location>
        <begin position="826"/>
        <end position="858"/>
    </location>
</feature>
<evidence type="ECO:0000256" key="5">
    <source>
        <dbReference type="SAM" id="Coils"/>
    </source>
</evidence>
<sequence>MTRLFLLLCLWLSLWSRNVLGSILAIDYGADFIKASLMKPGQPFDVLLNRDSKRKIQSTVGWKKNDRLFGSDAAAIAGRFPQDTFPSLKFLQAAPYESEAVSFYTSVSTADVVKTERGTVALRRSDGTEWSVEELIAMQFAYVRDLAESTAGEKVYDVIVTVPPYYTQFERDAVVDAIEISALRTLALINDGTAVAVNYAMTRTFPEPEYHVIFDAGASSIRATVVEFASVPGEGRPKSNKDATQITVHGVGYDRYTGGTELDRRLRDLMLSDFQKRYKRDISIDKRAMAKLWKEAGRVKAILSANTEAIATIESLAFEIDYKAKFTRAGFEAACKDLKSRYAVPILEALARAGLKLENVTSVILTGGSSRTPMIQDAVKAAVGADKIAQNVNADEAAVLGAALHGAGLSRQFKTKDIRISDIGPYDIQVSYQAEAKNPGARPRTINTLVFPSGSKTGTKKTLTFKRQNDFSVKLAYKAPPAPGFPTEFLEADIVGVSEAIQNITEAGATDPVVKATVMLSESGFASVRDAIVTGEFKDESITGKLKDLFGKGSSSSQSVDETTADVGTAEEETASETATSSAAEASATVVKAKEPISLEIEVKFPTIPPMSVNQKRAGRDRLLAIDAEENAKRKREEARNTLEAYIYKLRDLLSEESSDAPFMKCSQESERKALAAKVEETLAWLQDHGDDADTIQYIDKRTALESLERPIVHRYKEIEEFPKALNNSQMWNWSTRLFLTEAKQNLTKELETGTVGKYTKEELEELEKTLKEHEAWLNEWVEKQKKVKMNEDPVILASEMRARAKVLENHLQKLVKKRPPKAPKKSTTSTSSTAGSEETTAESATSSTAKGSSTPSAHDGHGHDEL</sequence>
<dbReference type="HOGENOM" id="CLU_005965_5_0_1"/>
<gene>
    <name evidence="8" type="ORF">BN946_scf184902.g6</name>
</gene>
<dbReference type="Pfam" id="PF00012">
    <property type="entry name" value="HSP70"/>
    <property type="match status" value="1"/>
</dbReference>
<dbReference type="Gene3D" id="2.60.34.10">
    <property type="entry name" value="Substrate Binding Domain Of DNAk, Chain A, domain 1"/>
    <property type="match status" value="1"/>
</dbReference>
<dbReference type="InterPro" id="IPR043129">
    <property type="entry name" value="ATPase_NBD"/>
</dbReference>